<organism evidence="2 3">
    <name type="scientific">Oryzihumus leptocrescens</name>
    <dbReference type="NCBI Taxonomy" id="297536"/>
    <lineage>
        <taxon>Bacteria</taxon>
        <taxon>Bacillati</taxon>
        <taxon>Actinomycetota</taxon>
        <taxon>Actinomycetes</taxon>
        <taxon>Micrococcales</taxon>
        <taxon>Intrasporangiaceae</taxon>
        <taxon>Oryzihumus</taxon>
    </lineage>
</organism>
<accession>A0A542Z8Y7</accession>
<evidence type="ECO:0000313" key="2">
    <source>
        <dbReference type="EMBL" id="TQL56781.1"/>
    </source>
</evidence>
<protein>
    <submittedName>
        <fullName evidence="2">Glyoxylase-like metal-dependent hydrolase (Beta-lactamase superfamily II)</fullName>
    </submittedName>
</protein>
<feature type="domain" description="Metallo-beta-lactamase" evidence="1">
    <location>
        <begin position="55"/>
        <end position="227"/>
    </location>
</feature>
<dbReference type="RefSeq" id="WP_246092591.1">
    <property type="nucleotide sequence ID" value="NZ_BAAAKX010000008.1"/>
</dbReference>
<dbReference type="SMART" id="SM00849">
    <property type="entry name" value="Lactamase_B"/>
    <property type="match status" value="1"/>
</dbReference>
<dbReference type="PANTHER" id="PTHR42951">
    <property type="entry name" value="METALLO-BETA-LACTAMASE DOMAIN-CONTAINING"/>
    <property type="match status" value="1"/>
</dbReference>
<keyword evidence="2" id="KW-0378">Hydrolase</keyword>
<proteinExistence type="predicted"/>
<evidence type="ECO:0000259" key="1">
    <source>
        <dbReference type="SMART" id="SM00849"/>
    </source>
</evidence>
<sequence length="310" mass="33912">MTEVDFTHAAPVPTDLDVAWVHGSRRGHTDPPIQVHKADPHTVVLRQSKDVDYEGPFLFLLFGNERAVLFDTGATADPARFPLADTIEALVVEWLREHPRQAYELVVAHTHAHGDHVAGDVQFAGRTDVTVVGTDLAAVQDFFGFTDWPAQVVTLDLGGRVLEVTGIPGHHEASVAVHDPWTGWLLTGDTVYPGRLYVEDVPAFLDSLDRLVALASSRPVTAVLGCHVEMTRTPGRDYPLGATWQPDEAPLQMTVEQLVAVRDAARSVADRPGAHAFDDVVVWNGPCRGAALRHRARLAAYRLRTWLATG</sequence>
<dbReference type="InterPro" id="IPR036866">
    <property type="entry name" value="RibonucZ/Hydroxyglut_hydro"/>
</dbReference>
<dbReference type="InterPro" id="IPR050855">
    <property type="entry name" value="NDM-1-like"/>
</dbReference>
<evidence type="ECO:0000313" key="3">
    <source>
        <dbReference type="Proteomes" id="UP000319514"/>
    </source>
</evidence>
<keyword evidence="3" id="KW-1185">Reference proteome</keyword>
<dbReference type="Gene3D" id="3.60.15.10">
    <property type="entry name" value="Ribonuclease Z/Hydroxyacylglutathione hydrolase-like"/>
    <property type="match status" value="1"/>
</dbReference>
<dbReference type="EMBL" id="VFOQ01000002">
    <property type="protein sequence ID" value="TQL56781.1"/>
    <property type="molecule type" value="Genomic_DNA"/>
</dbReference>
<dbReference type="Pfam" id="PF00753">
    <property type="entry name" value="Lactamase_B"/>
    <property type="match status" value="1"/>
</dbReference>
<gene>
    <name evidence="2" type="ORF">FB474_3542</name>
</gene>
<dbReference type="Proteomes" id="UP000319514">
    <property type="component" value="Unassembled WGS sequence"/>
</dbReference>
<reference evidence="2 3" key="1">
    <citation type="submission" date="2019-06" db="EMBL/GenBank/DDBJ databases">
        <title>Sequencing the genomes of 1000 actinobacteria strains.</title>
        <authorList>
            <person name="Klenk H.-P."/>
        </authorList>
    </citation>
    <scope>NUCLEOTIDE SEQUENCE [LARGE SCALE GENOMIC DNA]</scope>
    <source>
        <strain evidence="2 3">DSM 18082</strain>
    </source>
</reference>
<dbReference type="PANTHER" id="PTHR42951:SF4">
    <property type="entry name" value="ACYL-COENZYME A THIOESTERASE MBLAC2"/>
    <property type="match status" value="1"/>
</dbReference>
<dbReference type="SUPFAM" id="SSF56281">
    <property type="entry name" value="Metallo-hydrolase/oxidoreductase"/>
    <property type="match status" value="1"/>
</dbReference>
<dbReference type="InterPro" id="IPR001279">
    <property type="entry name" value="Metallo-B-lactamas"/>
</dbReference>
<dbReference type="AlphaFoldDB" id="A0A542Z8Y7"/>
<comment type="caution">
    <text evidence="2">The sequence shown here is derived from an EMBL/GenBank/DDBJ whole genome shotgun (WGS) entry which is preliminary data.</text>
</comment>
<dbReference type="GO" id="GO:0016787">
    <property type="term" value="F:hydrolase activity"/>
    <property type="evidence" value="ECO:0007669"/>
    <property type="project" value="UniProtKB-KW"/>
</dbReference>
<name>A0A542Z8Y7_9MICO</name>